<dbReference type="PANTHER" id="PTHR48084:SF4">
    <property type="entry name" value="2-OXOGLUTARATE OXIDOREDUCTASE SUBUNIT KORB"/>
    <property type="match status" value="1"/>
</dbReference>
<sequence>MNASFIARGFAGDHAQLVGLMGEAITHKGYAVVDILQPCVSFNKVNTYKWYKERVYELESGHDTSDQVEAFKRSLEWGERIPTGIFYKIDKPTIEDSLEVIREKPLIAQGFSVEKAKADIDSLFEF</sequence>
<dbReference type="EMBL" id="LAZR01025650">
    <property type="protein sequence ID" value="KKL71244.1"/>
    <property type="molecule type" value="Genomic_DNA"/>
</dbReference>
<dbReference type="PANTHER" id="PTHR48084">
    <property type="entry name" value="2-OXOGLUTARATE OXIDOREDUCTASE SUBUNIT KORB-RELATED"/>
    <property type="match status" value="1"/>
</dbReference>
<reference evidence="2" key="1">
    <citation type="journal article" date="2015" name="Nature">
        <title>Complex archaea that bridge the gap between prokaryotes and eukaryotes.</title>
        <authorList>
            <person name="Spang A."/>
            <person name="Saw J.H."/>
            <person name="Jorgensen S.L."/>
            <person name="Zaremba-Niedzwiedzka K."/>
            <person name="Martijn J."/>
            <person name="Lind A.E."/>
            <person name="van Eijk R."/>
            <person name="Schleper C."/>
            <person name="Guy L."/>
            <person name="Ettema T.J."/>
        </authorList>
    </citation>
    <scope>NUCLEOTIDE SEQUENCE</scope>
</reference>
<dbReference type="AlphaFoldDB" id="A0A0F9EBC8"/>
<dbReference type="InterPro" id="IPR051457">
    <property type="entry name" value="2-oxoacid:Fd_oxidoreductase"/>
</dbReference>
<evidence type="ECO:0000313" key="2">
    <source>
        <dbReference type="EMBL" id="KKL71244.1"/>
    </source>
</evidence>
<dbReference type="InterPro" id="IPR032686">
    <property type="entry name" value="PFO_beta_C"/>
</dbReference>
<protein>
    <recommendedName>
        <fullName evidence="1">Pyruvate ferredoxin oxidoreductase beta subunit C-terminal domain-containing protein</fullName>
    </recommendedName>
</protein>
<dbReference type="SUPFAM" id="SSF52518">
    <property type="entry name" value="Thiamin diphosphate-binding fold (THDP-binding)"/>
    <property type="match status" value="1"/>
</dbReference>
<proteinExistence type="predicted"/>
<gene>
    <name evidence="2" type="ORF">LCGC14_2096840</name>
</gene>
<dbReference type="Pfam" id="PF12367">
    <property type="entry name" value="PFO_beta_C"/>
    <property type="match status" value="1"/>
</dbReference>
<accession>A0A0F9EBC8</accession>
<dbReference type="InterPro" id="IPR029061">
    <property type="entry name" value="THDP-binding"/>
</dbReference>
<name>A0A0F9EBC8_9ZZZZ</name>
<comment type="caution">
    <text evidence="2">The sequence shown here is derived from an EMBL/GenBank/DDBJ whole genome shotgun (WGS) entry which is preliminary data.</text>
</comment>
<organism evidence="2">
    <name type="scientific">marine sediment metagenome</name>
    <dbReference type="NCBI Taxonomy" id="412755"/>
    <lineage>
        <taxon>unclassified sequences</taxon>
        <taxon>metagenomes</taxon>
        <taxon>ecological metagenomes</taxon>
    </lineage>
</organism>
<evidence type="ECO:0000259" key="1">
    <source>
        <dbReference type="Pfam" id="PF12367"/>
    </source>
</evidence>
<feature type="domain" description="Pyruvate ferredoxin oxidoreductase beta subunit C-terminal" evidence="1">
    <location>
        <begin position="39"/>
        <end position="102"/>
    </location>
</feature>